<feature type="compositionally biased region" description="Basic and acidic residues" evidence="1">
    <location>
        <begin position="342"/>
        <end position="363"/>
    </location>
</feature>
<feature type="compositionally biased region" description="Basic and acidic residues" evidence="1">
    <location>
        <begin position="74"/>
        <end position="88"/>
    </location>
</feature>
<feature type="region of interest" description="Disordered" evidence="1">
    <location>
        <begin position="284"/>
        <end position="382"/>
    </location>
</feature>
<protein>
    <submittedName>
        <fullName evidence="2">Uncharacterized protein</fullName>
    </submittedName>
</protein>
<feature type="compositionally biased region" description="Polar residues" evidence="1">
    <location>
        <begin position="304"/>
        <end position="322"/>
    </location>
</feature>
<sequence>MESITGATGDGDPATLPGNPITGAQTGDFMGVPAATMGDPIASELGDPSEPTEDPDVNSRDTAAPAKGYNGASWREKKSQPQSRHDENVVQDGLVRASMDRVSTASESRSKKLGCATVTRRIASAIVMPSRGDSLDENVTKRLKGTPQSLAFETLTEQDPKPTTEDDQVIEALNDMDITEQLDGGLMDCEMENDNLMGLELPEMEDKNGHDRADHVADQKSQKLAGRSSRHIKHGCKSSASLGIQKKKFEILLRGSPQKRSSSSLAARVSRLQHVERPDFFSRVQRAQNMPRQNWSRDALVNARPSQQSSLQTRELQSSRYYTSKPVRYDDKSTRGQGPRYWENDSSRGRHSDRIIRSRDDHLRRNRYSRARDNPGPYVRPNEKAWKVKPKTHEVGRGQSAVDEDAMIRGATSGEIVPYEQSLEHKSRSIVDLAEMRSGEKTSNRKLARTIVTPVRADHPMEENVTLRDRVDGAMADGDDGEDLLGLDLMELEDRQPQLRKFEIPWGSPSKRSTATVSHVAEGGKSHGVIVMTKRSVKT</sequence>
<evidence type="ECO:0000313" key="2">
    <source>
        <dbReference type="EMBL" id="KAG2275660.1"/>
    </source>
</evidence>
<feature type="region of interest" description="Disordered" evidence="1">
    <location>
        <begin position="506"/>
        <end position="525"/>
    </location>
</feature>
<comment type="caution">
    <text evidence="2">The sequence shown here is derived from an EMBL/GenBank/DDBJ whole genome shotgun (WGS) entry which is preliminary data.</text>
</comment>
<organism evidence="2 3">
    <name type="scientific">Brassica carinata</name>
    <name type="common">Ethiopian mustard</name>
    <name type="synonym">Abyssinian cabbage</name>
    <dbReference type="NCBI Taxonomy" id="52824"/>
    <lineage>
        <taxon>Eukaryota</taxon>
        <taxon>Viridiplantae</taxon>
        <taxon>Streptophyta</taxon>
        <taxon>Embryophyta</taxon>
        <taxon>Tracheophyta</taxon>
        <taxon>Spermatophyta</taxon>
        <taxon>Magnoliopsida</taxon>
        <taxon>eudicotyledons</taxon>
        <taxon>Gunneridae</taxon>
        <taxon>Pentapetalae</taxon>
        <taxon>rosids</taxon>
        <taxon>malvids</taxon>
        <taxon>Brassicales</taxon>
        <taxon>Brassicaceae</taxon>
        <taxon>Brassiceae</taxon>
        <taxon>Brassica</taxon>
    </lineage>
</organism>
<feature type="compositionally biased region" description="Polar residues" evidence="1">
    <location>
        <begin position="285"/>
        <end position="296"/>
    </location>
</feature>
<accession>A0A8X7QS34</accession>
<keyword evidence="3" id="KW-1185">Reference proteome</keyword>
<evidence type="ECO:0000313" key="3">
    <source>
        <dbReference type="Proteomes" id="UP000886595"/>
    </source>
</evidence>
<feature type="region of interest" description="Disordered" evidence="1">
    <location>
        <begin position="1"/>
        <end position="93"/>
    </location>
</feature>
<gene>
    <name evidence="2" type="ORF">Bca52824_058215</name>
</gene>
<dbReference type="EMBL" id="JAAMPC010000012">
    <property type="protein sequence ID" value="KAG2275660.1"/>
    <property type="molecule type" value="Genomic_DNA"/>
</dbReference>
<dbReference type="Proteomes" id="UP000886595">
    <property type="component" value="Unassembled WGS sequence"/>
</dbReference>
<feature type="region of interest" description="Disordered" evidence="1">
    <location>
        <begin position="207"/>
        <end position="236"/>
    </location>
</feature>
<evidence type="ECO:0000256" key="1">
    <source>
        <dbReference type="SAM" id="MobiDB-lite"/>
    </source>
</evidence>
<name>A0A8X7QS34_BRACI</name>
<feature type="compositionally biased region" description="Basic and acidic residues" evidence="1">
    <location>
        <begin position="207"/>
        <end position="221"/>
    </location>
</feature>
<dbReference type="AlphaFoldDB" id="A0A8X7QS34"/>
<reference evidence="2 3" key="1">
    <citation type="submission" date="2020-02" db="EMBL/GenBank/DDBJ databases">
        <authorList>
            <person name="Ma Q."/>
            <person name="Huang Y."/>
            <person name="Song X."/>
            <person name="Pei D."/>
        </authorList>
    </citation>
    <scope>NUCLEOTIDE SEQUENCE [LARGE SCALE GENOMIC DNA]</scope>
    <source>
        <strain evidence="2">Sxm20200214</strain>
        <tissue evidence="2">Leaf</tissue>
    </source>
</reference>
<proteinExistence type="predicted"/>